<evidence type="ECO:0000313" key="3">
    <source>
        <dbReference type="EMBL" id="GAB1251269.1"/>
    </source>
</evidence>
<evidence type="ECO:0000313" key="4">
    <source>
        <dbReference type="Proteomes" id="UP001628220"/>
    </source>
</evidence>
<proteinExistence type="predicted"/>
<dbReference type="SUPFAM" id="SSF56059">
    <property type="entry name" value="Glutathione synthetase ATP-binding domain-like"/>
    <property type="match status" value="1"/>
</dbReference>
<reference evidence="3 4" key="1">
    <citation type="journal article" date="2025" name="Int. J. Syst. Evol. Microbiol.">
        <title>Desulfovibrio falkowii sp. nov., Porphyromonas miyakawae sp. nov., Mediterraneibacter flintii sp. nov. and Owariibacterium komagatae gen. nov., sp. nov., isolated from human faeces.</title>
        <authorList>
            <person name="Hamaguchi T."/>
            <person name="Ohara M."/>
            <person name="Hisatomi A."/>
            <person name="Sekiguchi K."/>
            <person name="Takeda J.I."/>
            <person name="Ueyama J."/>
            <person name="Ito M."/>
            <person name="Nishiwaki H."/>
            <person name="Ogi T."/>
            <person name="Hirayama M."/>
            <person name="Ohkuma M."/>
            <person name="Sakamoto M."/>
            <person name="Ohno K."/>
        </authorList>
    </citation>
    <scope>NUCLEOTIDE SEQUENCE [LARGE SCALE GENOMIC DNA]</scope>
    <source>
        <strain evidence="3 4">13CB11C</strain>
    </source>
</reference>
<accession>A0ABQ0E0N7</accession>
<evidence type="ECO:0000259" key="2">
    <source>
        <dbReference type="PROSITE" id="PS50975"/>
    </source>
</evidence>
<sequence>MDANRLPRLWLLNIGNEAALGSKAIHYTPSRLVRQMRRDLSALPAFFAGDNPLDAVWIEDGLPSLPEGSCLPARQCYTTKQLLQATFDTPFQLELWGREPSLVQQLIKHYPELFDKKIIPPTTKQLPNSFFDRTLTASFLKEWNIPTPSIINNDQELKRFADELSQDKFVIKQPFSSSGRGIHLVNSKEYSKVRCKYPLIAEPYYEKVSDWAIEYTIEGNKYIRKEALSHFYTDHFRYIGNTVCSQEKLLQRLTNEVGSSIIEHVVEAHKKFLLREVAPYYQGPVGIDMMSYRKGSTLCLHPFVEINIRHTMGSVAERLFSHYGYDDKEYFLQIEHLPSQAEEGNRPCEKPYFDSTGRLISGKMWLSGRNEASRFGASFSALT</sequence>
<gene>
    <name evidence="3" type="ORF">Tsumi_03730</name>
</gene>
<dbReference type="InterPro" id="IPR011761">
    <property type="entry name" value="ATP-grasp"/>
</dbReference>
<keyword evidence="1" id="KW-0067">ATP-binding</keyword>
<dbReference type="PROSITE" id="PS50975">
    <property type="entry name" value="ATP_GRASP"/>
    <property type="match status" value="1"/>
</dbReference>
<comment type="caution">
    <text evidence="3">The sequence shown here is derived from an EMBL/GenBank/DDBJ whole genome shotgun (WGS) entry which is preliminary data.</text>
</comment>
<dbReference type="EMBL" id="BAAFSF010000001">
    <property type="protein sequence ID" value="GAB1251269.1"/>
    <property type="molecule type" value="Genomic_DNA"/>
</dbReference>
<evidence type="ECO:0000256" key="1">
    <source>
        <dbReference type="PROSITE-ProRule" id="PRU00409"/>
    </source>
</evidence>
<protein>
    <recommendedName>
        <fullName evidence="2">ATP-grasp domain-containing protein</fullName>
    </recommendedName>
</protein>
<dbReference type="Proteomes" id="UP001628220">
    <property type="component" value="Unassembled WGS sequence"/>
</dbReference>
<organism evidence="3 4">
    <name type="scientific">Porphyromonas miyakawae</name>
    <dbReference type="NCBI Taxonomy" id="3137470"/>
    <lineage>
        <taxon>Bacteria</taxon>
        <taxon>Pseudomonadati</taxon>
        <taxon>Bacteroidota</taxon>
        <taxon>Bacteroidia</taxon>
        <taxon>Bacteroidales</taxon>
        <taxon>Porphyromonadaceae</taxon>
        <taxon>Porphyromonas</taxon>
    </lineage>
</organism>
<name>A0ABQ0E0N7_9PORP</name>
<dbReference type="RefSeq" id="WP_411915083.1">
    <property type="nucleotide sequence ID" value="NZ_BAAFSF010000001.1"/>
</dbReference>
<keyword evidence="4" id="KW-1185">Reference proteome</keyword>
<feature type="domain" description="ATP-grasp" evidence="2">
    <location>
        <begin position="137"/>
        <end position="336"/>
    </location>
</feature>
<keyword evidence="1" id="KW-0547">Nucleotide-binding</keyword>